<accession>A0A7W8NH32</accession>
<keyword evidence="2" id="KW-1185">Reference proteome</keyword>
<dbReference type="Proteomes" id="UP000552709">
    <property type="component" value="Unassembled WGS sequence"/>
</dbReference>
<organism evidence="1 2">
    <name type="scientific">Deinococcus humi</name>
    <dbReference type="NCBI Taxonomy" id="662880"/>
    <lineage>
        <taxon>Bacteria</taxon>
        <taxon>Thermotogati</taxon>
        <taxon>Deinococcota</taxon>
        <taxon>Deinococci</taxon>
        <taxon>Deinococcales</taxon>
        <taxon>Deinococcaceae</taxon>
        <taxon>Deinococcus</taxon>
    </lineage>
</organism>
<protein>
    <submittedName>
        <fullName evidence="1">Uncharacterized protein</fullName>
    </submittedName>
</protein>
<evidence type="ECO:0000313" key="1">
    <source>
        <dbReference type="EMBL" id="MBB5366136.1"/>
    </source>
</evidence>
<sequence length="155" mass="16947">MAATELSEYLQKTPVGSEFKLEPSADLCFILERYIPQLLSQRYPEWAWESLDGIFAAHSQRTDSNTAEIAGMCLLISDQTMTPFFIRLTLSPSHDAVASCHLLLGEPGGGALGISGPPCHSFKAQGLLETVKARLQGIRWSYTLTSEAKTKDDVG</sequence>
<dbReference type="AlphaFoldDB" id="A0A7W8NH32"/>
<proteinExistence type="predicted"/>
<name>A0A7W8NH32_9DEIO</name>
<gene>
    <name evidence="1" type="ORF">HNQ08_005265</name>
</gene>
<evidence type="ECO:0000313" key="2">
    <source>
        <dbReference type="Proteomes" id="UP000552709"/>
    </source>
</evidence>
<reference evidence="1 2" key="1">
    <citation type="submission" date="2020-08" db="EMBL/GenBank/DDBJ databases">
        <title>Genomic Encyclopedia of Type Strains, Phase IV (KMG-IV): sequencing the most valuable type-strain genomes for metagenomic binning, comparative biology and taxonomic classification.</title>
        <authorList>
            <person name="Goeker M."/>
        </authorList>
    </citation>
    <scope>NUCLEOTIDE SEQUENCE [LARGE SCALE GENOMIC DNA]</scope>
    <source>
        <strain evidence="1 2">DSM 27939</strain>
    </source>
</reference>
<dbReference type="RefSeq" id="WP_184138009.1">
    <property type="nucleotide sequence ID" value="NZ_JACHFL010000028.1"/>
</dbReference>
<dbReference type="EMBL" id="JACHFL010000028">
    <property type="protein sequence ID" value="MBB5366136.1"/>
    <property type="molecule type" value="Genomic_DNA"/>
</dbReference>
<comment type="caution">
    <text evidence="1">The sequence shown here is derived from an EMBL/GenBank/DDBJ whole genome shotgun (WGS) entry which is preliminary data.</text>
</comment>